<keyword evidence="5 7" id="KW-0520">NAD</keyword>
<dbReference type="PANTHER" id="PTHR43750">
    <property type="entry name" value="UDP-GLUCOSE 6-DEHYDROGENASE TUAD"/>
    <property type="match status" value="1"/>
</dbReference>
<reference evidence="12 13" key="1">
    <citation type="submission" date="2017-09" db="EMBL/GenBank/DDBJ databases">
        <title>Depth-based differentiation of microbial function through sediment-hosted aquifers and enrichment of novel symbionts in the deep terrestrial subsurface.</title>
        <authorList>
            <person name="Probst A.J."/>
            <person name="Ladd B."/>
            <person name="Jarett J.K."/>
            <person name="Geller-Mcgrath D.E."/>
            <person name="Sieber C.M."/>
            <person name="Emerson J.B."/>
            <person name="Anantharaman K."/>
            <person name="Thomas B.C."/>
            <person name="Malmstrom R."/>
            <person name="Stieglmeier M."/>
            <person name="Klingl A."/>
            <person name="Woyke T."/>
            <person name="Ryan C.M."/>
            <person name="Banfield J.F."/>
        </authorList>
    </citation>
    <scope>NUCLEOTIDE SEQUENCE [LARGE SCALE GENOMIC DNA]</scope>
    <source>
        <strain evidence="12">CG22_combo_CG10-13_8_21_14_all_47_17</strain>
    </source>
</reference>
<dbReference type="GO" id="GO:0006065">
    <property type="term" value="P:UDP-glucuronate biosynthetic process"/>
    <property type="evidence" value="ECO:0007669"/>
    <property type="project" value="UniProtKB-UniPathway"/>
</dbReference>
<evidence type="ECO:0000256" key="8">
    <source>
        <dbReference type="PIRSR" id="PIRSR500134-1"/>
    </source>
</evidence>
<dbReference type="InterPro" id="IPR014027">
    <property type="entry name" value="UDP-Glc/GDP-Man_DH_C"/>
</dbReference>
<dbReference type="Proteomes" id="UP000231581">
    <property type="component" value="Unassembled WGS sequence"/>
</dbReference>
<feature type="binding site" evidence="10">
    <location>
        <position position="30"/>
    </location>
    <ligand>
        <name>NAD(+)</name>
        <dbReference type="ChEBI" id="CHEBI:57540"/>
    </ligand>
</feature>
<dbReference type="EC" id="1.1.1.22" evidence="3 7"/>
<dbReference type="EMBL" id="PCSZ01000026">
    <property type="protein sequence ID" value="PIP60836.1"/>
    <property type="molecule type" value="Genomic_DNA"/>
</dbReference>
<dbReference type="Pfam" id="PF03721">
    <property type="entry name" value="UDPG_MGDP_dh_N"/>
    <property type="match status" value="1"/>
</dbReference>
<evidence type="ECO:0000256" key="7">
    <source>
        <dbReference type="PIRNR" id="PIRNR000124"/>
    </source>
</evidence>
<evidence type="ECO:0000256" key="2">
    <source>
        <dbReference type="ARBA" id="ARBA00006601"/>
    </source>
</evidence>
<feature type="binding site" evidence="10">
    <location>
        <position position="86"/>
    </location>
    <ligand>
        <name>NAD(+)</name>
        <dbReference type="ChEBI" id="CHEBI:57540"/>
    </ligand>
</feature>
<dbReference type="PRINTS" id="PR00411">
    <property type="entry name" value="PNDRDTASEI"/>
</dbReference>
<feature type="binding site" evidence="10">
    <location>
        <position position="261"/>
    </location>
    <ligand>
        <name>NAD(+)</name>
        <dbReference type="ChEBI" id="CHEBI:57540"/>
    </ligand>
</feature>
<dbReference type="GO" id="GO:0051287">
    <property type="term" value="F:NAD binding"/>
    <property type="evidence" value="ECO:0007669"/>
    <property type="project" value="InterPro"/>
</dbReference>
<feature type="binding site" evidence="9">
    <location>
        <begin position="247"/>
        <end position="251"/>
    </location>
    <ligand>
        <name>substrate</name>
    </ligand>
</feature>
<dbReference type="NCBIfam" id="TIGR03026">
    <property type="entry name" value="NDP-sugDHase"/>
    <property type="match status" value="1"/>
</dbReference>
<dbReference type="InterPro" id="IPR001732">
    <property type="entry name" value="UDP-Glc/GDP-Man_DH_N"/>
</dbReference>
<evidence type="ECO:0000256" key="3">
    <source>
        <dbReference type="ARBA" id="ARBA00012954"/>
    </source>
</evidence>
<evidence type="ECO:0000256" key="4">
    <source>
        <dbReference type="ARBA" id="ARBA00023002"/>
    </source>
</evidence>
<feature type="binding site" evidence="9">
    <location>
        <position position="255"/>
    </location>
    <ligand>
        <name>substrate</name>
    </ligand>
</feature>
<feature type="binding site" evidence="10">
    <location>
        <position position="121"/>
    </location>
    <ligand>
        <name>NAD(+)</name>
        <dbReference type="ChEBI" id="CHEBI:57540"/>
    </ligand>
</feature>
<dbReference type="InterPro" id="IPR014026">
    <property type="entry name" value="UDP-Glc/GDP-Man_DH_dimer"/>
</dbReference>
<comment type="pathway">
    <text evidence="1">Nucleotide-sugar biosynthesis; UDP-alpha-D-glucuronate biosynthesis; UDP-alpha-D-glucuronate from UDP-alpha-D-glucose: step 1/1.</text>
</comment>
<dbReference type="InterPro" id="IPR008927">
    <property type="entry name" value="6-PGluconate_DH-like_C_sf"/>
</dbReference>
<dbReference type="SUPFAM" id="SSF48179">
    <property type="entry name" value="6-phosphogluconate dehydrogenase C-terminal domain-like"/>
    <property type="match status" value="1"/>
</dbReference>
<feature type="active site" description="Nucleophile" evidence="8">
    <location>
        <position position="258"/>
    </location>
</feature>
<dbReference type="AlphaFoldDB" id="A0A2H0BT22"/>
<evidence type="ECO:0000256" key="9">
    <source>
        <dbReference type="PIRSR" id="PIRSR500134-2"/>
    </source>
</evidence>
<dbReference type="Gene3D" id="1.20.5.100">
    <property type="entry name" value="Cytochrome c1, transmembrane anchor, C-terminal"/>
    <property type="match status" value="1"/>
</dbReference>
<dbReference type="InterPro" id="IPR036291">
    <property type="entry name" value="NAD(P)-bd_dom_sf"/>
</dbReference>
<evidence type="ECO:0000256" key="1">
    <source>
        <dbReference type="ARBA" id="ARBA00004701"/>
    </source>
</evidence>
<dbReference type="PIRSF" id="PIRSF500134">
    <property type="entry name" value="UDPglc_DH_bac"/>
    <property type="match status" value="1"/>
</dbReference>
<protein>
    <recommendedName>
        <fullName evidence="3 7">UDP-glucose 6-dehydrogenase</fullName>
        <ecNumber evidence="3 7">1.1.1.22</ecNumber>
    </recommendedName>
</protein>
<feature type="binding site" evidence="9">
    <location>
        <position position="202"/>
    </location>
    <ligand>
        <name>substrate</name>
    </ligand>
</feature>
<dbReference type="InterPro" id="IPR028357">
    <property type="entry name" value="UDPglc_DH_bac"/>
</dbReference>
<comment type="catalytic activity">
    <reaction evidence="6 7">
        <text>UDP-alpha-D-glucose + 2 NAD(+) + H2O = UDP-alpha-D-glucuronate + 2 NADH + 3 H(+)</text>
        <dbReference type="Rhea" id="RHEA:23596"/>
        <dbReference type="ChEBI" id="CHEBI:15377"/>
        <dbReference type="ChEBI" id="CHEBI:15378"/>
        <dbReference type="ChEBI" id="CHEBI:57540"/>
        <dbReference type="ChEBI" id="CHEBI:57945"/>
        <dbReference type="ChEBI" id="CHEBI:58052"/>
        <dbReference type="ChEBI" id="CHEBI:58885"/>
        <dbReference type="EC" id="1.1.1.22"/>
    </reaction>
</comment>
<dbReference type="PIRSF" id="PIRSF000124">
    <property type="entry name" value="UDPglc_GDPman_dh"/>
    <property type="match status" value="1"/>
</dbReference>
<evidence type="ECO:0000259" key="11">
    <source>
        <dbReference type="SMART" id="SM00984"/>
    </source>
</evidence>
<dbReference type="Gene3D" id="3.40.50.720">
    <property type="entry name" value="NAD(P)-binding Rossmann-like Domain"/>
    <property type="match status" value="2"/>
</dbReference>
<evidence type="ECO:0000313" key="12">
    <source>
        <dbReference type="EMBL" id="PIP60836.1"/>
    </source>
</evidence>
<name>A0A2H0BT22_9BACT</name>
<dbReference type="Pfam" id="PF00984">
    <property type="entry name" value="UDPG_MGDP_dh"/>
    <property type="match status" value="1"/>
</dbReference>
<proteinExistence type="inferred from homology"/>
<accession>A0A2H0BT22</accession>
<feature type="binding site" evidence="10">
    <location>
        <position position="153"/>
    </location>
    <ligand>
        <name>NAD(+)</name>
        <dbReference type="ChEBI" id="CHEBI:57540"/>
    </ligand>
</feature>
<dbReference type="UniPathway" id="UPA00038">
    <property type="reaction ID" value="UER00491"/>
</dbReference>
<feature type="domain" description="UDP-glucose/GDP-mannose dehydrogenase C-terminal" evidence="11">
    <location>
        <begin position="311"/>
        <end position="412"/>
    </location>
</feature>
<dbReference type="InterPro" id="IPR036220">
    <property type="entry name" value="UDP-Glc/GDP-Man_DH_C_sf"/>
</dbReference>
<sequence length="428" mass="46750">MNVAVIGTGYVGLVSGSCLAELGHHVTCVDTDAEKVERLKNGIMPIFEPGLEELVKRNEASGRLRFTTEYAEAVPTADVVSIAVGTPSAPDGSADLSFVYAAAEQIARHLQSYTVIADKSTVPVGTSEEVTEVIGAIYSGEFDVVSNPEILREGHAITDFMNPTRIIIGANNKRASEIMLKLYAFLDCPKLVMSPRSAELTKYAANAFLATKISYINEIAHLAEELGADVEEVASGIGADPRIGRDFLRAGLGWGGSCFPKDVRAILHTASTVQQEMPIVRAAIEMNARAKTRVVERLENALGSFQDKNISLLGLSFKNNTDDTRESAAIEIMKRMAEKGARVRAYDPEAKIQEETLFEIFERALDPYAAAQDADALVIATEWDEFRSLDLARLKTLMKGDVVMDARNLLQPEEAQKIGFRYFRIGRA</sequence>
<dbReference type="Pfam" id="PF03720">
    <property type="entry name" value="UDPG_MGDP_dh_C"/>
    <property type="match status" value="1"/>
</dbReference>
<keyword evidence="4 7" id="KW-0560">Oxidoreductase</keyword>
<comment type="similarity">
    <text evidence="2 7">Belongs to the UDP-glucose/GDP-mannose dehydrogenase family.</text>
</comment>
<feature type="binding site" evidence="10">
    <location>
        <position position="35"/>
    </location>
    <ligand>
        <name>NAD(+)</name>
        <dbReference type="ChEBI" id="CHEBI:57540"/>
    </ligand>
</feature>
<dbReference type="GO" id="GO:0000271">
    <property type="term" value="P:polysaccharide biosynthetic process"/>
    <property type="evidence" value="ECO:0007669"/>
    <property type="project" value="InterPro"/>
</dbReference>
<dbReference type="SMART" id="SM00984">
    <property type="entry name" value="UDPG_MGDP_dh_C"/>
    <property type="match status" value="1"/>
</dbReference>
<evidence type="ECO:0000256" key="5">
    <source>
        <dbReference type="ARBA" id="ARBA00023027"/>
    </source>
</evidence>
<feature type="binding site" evidence="9">
    <location>
        <position position="318"/>
    </location>
    <ligand>
        <name>substrate</name>
    </ligand>
</feature>
<evidence type="ECO:0000256" key="6">
    <source>
        <dbReference type="ARBA" id="ARBA00047473"/>
    </source>
</evidence>
<dbReference type="InterPro" id="IPR017476">
    <property type="entry name" value="UDP-Glc/GDP-Man"/>
</dbReference>
<evidence type="ECO:0000313" key="13">
    <source>
        <dbReference type="Proteomes" id="UP000231581"/>
    </source>
</evidence>
<feature type="binding site" evidence="10">
    <location>
        <position position="325"/>
    </location>
    <ligand>
        <name>NAD(+)</name>
        <dbReference type="ChEBI" id="CHEBI:57540"/>
    </ligand>
</feature>
<comment type="caution">
    <text evidence="12">The sequence shown here is derived from an EMBL/GenBank/DDBJ whole genome shotgun (WGS) entry which is preliminary data.</text>
</comment>
<organism evidence="12 13">
    <name type="scientific">Candidatus Uhrbacteria bacterium CG22_combo_CG10-13_8_21_14_all_47_17</name>
    <dbReference type="NCBI Taxonomy" id="1975041"/>
    <lineage>
        <taxon>Bacteria</taxon>
        <taxon>Candidatus Uhriibacteriota</taxon>
    </lineage>
</organism>
<dbReference type="PANTHER" id="PTHR43750:SF3">
    <property type="entry name" value="UDP-GLUCOSE 6-DEHYDROGENASE TUAD"/>
    <property type="match status" value="1"/>
</dbReference>
<evidence type="ECO:0000256" key="10">
    <source>
        <dbReference type="PIRSR" id="PIRSR500134-3"/>
    </source>
</evidence>
<gene>
    <name evidence="12" type="ORF">COX00_01165</name>
</gene>
<dbReference type="SUPFAM" id="SSF51735">
    <property type="entry name" value="NAD(P)-binding Rossmann-fold domains"/>
    <property type="match status" value="1"/>
</dbReference>
<dbReference type="SUPFAM" id="SSF52413">
    <property type="entry name" value="UDP-glucose/GDP-mannose dehydrogenase C-terminal domain"/>
    <property type="match status" value="1"/>
</dbReference>
<dbReference type="GO" id="GO:0003979">
    <property type="term" value="F:UDP-glucose 6-dehydrogenase activity"/>
    <property type="evidence" value="ECO:0007669"/>
    <property type="project" value="UniProtKB-EC"/>
</dbReference>